<feature type="compositionally biased region" description="Basic and acidic residues" evidence="9">
    <location>
        <begin position="716"/>
        <end position="729"/>
    </location>
</feature>
<keyword evidence="6" id="KW-0067">ATP-binding</keyword>
<dbReference type="Gene3D" id="3.40.50.300">
    <property type="entry name" value="P-loop containing nucleotide triphosphate hydrolases"/>
    <property type="match status" value="1"/>
</dbReference>
<feature type="transmembrane region" description="Helical" evidence="10">
    <location>
        <begin position="57"/>
        <end position="83"/>
    </location>
</feature>
<evidence type="ECO:0000256" key="2">
    <source>
        <dbReference type="ARBA" id="ARBA00009726"/>
    </source>
</evidence>
<evidence type="ECO:0000256" key="1">
    <source>
        <dbReference type="ARBA" id="ARBA00004141"/>
    </source>
</evidence>
<feature type="transmembrane region" description="Helical" evidence="10">
    <location>
        <begin position="244"/>
        <end position="263"/>
    </location>
</feature>
<dbReference type="CDD" id="cd03244">
    <property type="entry name" value="ABCC_MRP_domain2"/>
    <property type="match status" value="1"/>
</dbReference>
<feature type="region of interest" description="Disordered" evidence="9">
    <location>
        <begin position="313"/>
        <end position="336"/>
    </location>
</feature>
<dbReference type="SMART" id="SM00382">
    <property type="entry name" value="AAA"/>
    <property type="match status" value="1"/>
</dbReference>
<dbReference type="GO" id="GO:0016020">
    <property type="term" value="C:membrane"/>
    <property type="evidence" value="ECO:0007669"/>
    <property type="project" value="UniProtKB-SubCell"/>
</dbReference>
<dbReference type="PANTHER" id="PTHR24223:SF456">
    <property type="entry name" value="MULTIDRUG RESISTANCE-ASSOCIATED PROTEIN LETHAL(2)03659"/>
    <property type="match status" value="1"/>
</dbReference>
<evidence type="ECO:0000256" key="4">
    <source>
        <dbReference type="ARBA" id="ARBA00022692"/>
    </source>
</evidence>
<feature type="region of interest" description="Disordered" evidence="9">
    <location>
        <begin position="652"/>
        <end position="782"/>
    </location>
</feature>
<evidence type="ECO:0000256" key="9">
    <source>
        <dbReference type="SAM" id="MobiDB-lite"/>
    </source>
</evidence>
<dbReference type="InterPro" id="IPR050173">
    <property type="entry name" value="ABC_transporter_C-like"/>
</dbReference>
<dbReference type="GO" id="GO:0140359">
    <property type="term" value="F:ABC-type transporter activity"/>
    <property type="evidence" value="ECO:0007669"/>
    <property type="project" value="InterPro"/>
</dbReference>
<dbReference type="Gene3D" id="1.20.1560.10">
    <property type="entry name" value="ABC transporter type 1, transmembrane domain"/>
    <property type="match status" value="1"/>
</dbReference>
<dbReference type="CDD" id="cd18601">
    <property type="entry name" value="ABC_6TM_MRP4_D2_like"/>
    <property type="match status" value="1"/>
</dbReference>
<dbReference type="FunFam" id="3.40.50.300:FF:000163">
    <property type="entry name" value="Multidrug resistance-associated protein member 4"/>
    <property type="match status" value="1"/>
</dbReference>
<evidence type="ECO:0000256" key="8">
    <source>
        <dbReference type="ARBA" id="ARBA00023136"/>
    </source>
</evidence>
<dbReference type="InterPro" id="IPR011527">
    <property type="entry name" value="ABC1_TM_dom"/>
</dbReference>
<comment type="caution">
    <text evidence="13">The sequence shown here is derived from an EMBL/GenBank/DDBJ whole genome shotgun (WGS) entry which is preliminary data.</text>
</comment>
<comment type="similarity">
    <text evidence="2">Belongs to the ABC transporter superfamily. ABCC family. Conjugate transporter (TC 3.A.1.208) subfamily.</text>
</comment>
<keyword evidence="3" id="KW-0813">Transport</keyword>
<reference evidence="13 14" key="1">
    <citation type="submission" date="2024-04" db="EMBL/GenBank/DDBJ databases">
        <authorList>
            <consortium name="Genoscope - CEA"/>
            <person name="William W."/>
        </authorList>
    </citation>
    <scope>NUCLEOTIDE SEQUENCE [LARGE SCALE GENOMIC DNA]</scope>
</reference>
<dbReference type="Pfam" id="PF00005">
    <property type="entry name" value="ABC_tran"/>
    <property type="match status" value="1"/>
</dbReference>
<dbReference type="AlphaFoldDB" id="A0AAV2I4X0"/>
<sequence length="782" mass="87165">MFLFPPPPNPVPPKEEEKYAALEKHRLFLIEHNITDITNSSISSNITIPYVDSYFNIYVFTGIILAVFLFGLARALLFFKIAVDASQTLHNMMFQRILRSPIQFFDNNPVGRILNRFSKDIGHMDDLLPVTFFDFIQCALLIIGIVLVAGVVNPYVFIPTVPLAILFVIVRKYYLQTSRSIKRLEGTTRSPVFSYLSATLQGLHTIRSMSMEEKFMEEFDAYQDKHSEAWFLFLATSRWLAVRLDWLCAMFVTAVTVCSVLAAETMNAGLVGLSITYTMTLMGMFQWGVRQSAEVENQMISVERVLEYSRLPQESNLESEPDKKPPPTWPPNGRITGTGVSLQYSSSGPYVLKDLTFTINGREKIGIVGRTGAGKSSLITTLFRMVEPEGALDIDGINILDIGLHDLRSTIAIIPQDPVLFTGSLRKNLDPFNQHNDEQLWKALEEVKLKDQIKDLPEGLGAEVSEGGINFSVGQRQLICLARAVLRNNRILLIDEATANVDPITDELIQQTIRTKFKDCTVLTIAHRLHTIMDSDRVMVLDNGHIVEFDQPYTLLMQGQGFFYDMVQQTGKAEFDHLMDVAKEAAKRSVHPPNVANGIQLKLPVKAEHALDSTLQDVSSSLNGSDEAAFDVAEIPYDVTDIEESLRMIGDGVNEEEMKEPEKEPSSDETLKGDDSSTVLLPKTTGSSNDTERTALLPEPDNGLSNDDDDADENESLIKGDERLTDEKSMGTLRTHSDNSSSVDVDEADGGDEDEHVVLLKSTSSKSLPGDTNREDEDSIHV</sequence>
<feature type="domain" description="ABC transporter" evidence="11">
    <location>
        <begin position="335"/>
        <end position="568"/>
    </location>
</feature>
<evidence type="ECO:0000259" key="12">
    <source>
        <dbReference type="PROSITE" id="PS50929"/>
    </source>
</evidence>
<dbReference type="SUPFAM" id="SSF90123">
    <property type="entry name" value="ABC transporter transmembrane region"/>
    <property type="match status" value="1"/>
</dbReference>
<evidence type="ECO:0000256" key="10">
    <source>
        <dbReference type="SAM" id="Phobius"/>
    </source>
</evidence>
<feature type="transmembrane region" description="Helical" evidence="10">
    <location>
        <begin position="155"/>
        <end position="174"/>
    </location>
</feature>
<dbReference type="Pfam" id="PF00664">
    <property type="entry name" value="ABC_membrane"/>
    <property type="match status" value="1"/>
</dbReference>
<feature type="transmembrane region" description="Helical" evidence="10">
    <location>
        <begin position="269"/>
        <end position="289"/>
    </location>
</feature>
<dbReference type="PROSITE" id="PS00211">
    <property type="entry name" value="ABC_TRANSPORTER_1"/>
    <property type="match status" value="1"/>
</dbReference>
<evidence type="ECO:0000313" key="14">
    <source>
        <dbReference type="Proteomes" id="UP001497497"/>
    </source>
</evidence>
<feature type="compositionally biased region" description="Low complexity" evidence="9">
    <location>
        <begin position="759"/>
        <end position="768"/>
    </location>
</feature>
<dbReference type="InterPro" id="IPR036640">
    <property type="entry name" value="ABC1_TM_sf"/>
</dbReference>
<proteinExistence type="inferred from homology"/>
<feature type="compositionally biased region" description="Acidic residues" evidence="9">
    <location>
        <begin position="744"/>
        <end position="755"/>
    </location>
</feature>
<keyword evidence="7 10" id="KW-1133">Transmembrane helix</keyword>
<evidence type="ECO:0000259" key="11">
    <source>
        <dbReference type="PROSITE" id="PS50893"/>
    </source>
</evidence>
<dbReference type="Proteomes" id="UP001497497">
    <property type="component" value="Unassembled WGS sequence"/>
</dbReference>
<organism evidence="13 14">
    <name type="scientific">Lymnaea stagnalis</name>
    <name type="common">Great pond snail</name>
    <name type="synonym">Helix stagnalis</name>
    <dbReference type="NCBI Taxonomy" id="6523"/>
    <lineage>
        <taxon>Eukaryota</taxon>
        <taxon>Metazoa</taxon>
        <taxon>Spiralia</taxon>
        <taxon>Lophotrochozoa</taxon>
        <taxon>Mollusca</taxon>
        <taxon>Gastropoda</taxon>
        <taxon>Heterobranchia</taxon>
        <taxon>Euthyneura</taxon>
        <taxon>Panpulmonata</taxon>
        <taxon>Hygrophila</taxon>
        <taxon>Lymnaeoidea</taxon>
        <taxon>Lymnaeidae</taxon>
        <taxon>Lymnaea</taxon>
    </lineage>
</organism>
<dbReference type="InterPro" id="IPR003439">
    <property type="entry name" value="ABC_transporter-like_ATP-bd"/>
</dbReference>
<evidence type="ECO:0000256" key="3">
    <source>
        <dbReference type="ARBA" id="ARBA00022448"/>
    </source>
</evidence>
<keyword evidence="8 10" id="KW-0472">Membrane</keyword>
<name>A0AAV2I4X0_LYMST</name>
<dbReference type="GO" id="GO:0005524">
    <property type="term" value="F:ATP binding"/>
    <property type="evidence" value="ECO:0007669"/>
    <property type="project" value="UniProtKB-KW"/>
</dbReference>
<feature type="compositionally biased region" description="Polar residues" evidence="9">
    <location>
        <begin position="676"/>
        <end position="689"/>
    </location>
</feature>
<dbReference type="PANTHER" id="PTHR24223">
    <property type="entry name" value="ATP-BINDING CASSETTE SUB-FAMILY C"/>
    <property type="match status" value="1"/>
</dbReference>
<gene>
    <name evidence="13" type="ORF">GSLYS_00015225001</name>
</gene>
<dbReference type="PROSITE" id="PS50929">
    <property type="entry name" value="ABC_TM1F"/>
    <property type="match status" value="1"/>
</dbReference>
<accession>A0AAV2I4X0</accession>
<dbReference type="FunFam" id="1.20.1560.10:FF:000014">
    <property type="entry name" value="Multidrug resistance-associated protein member 4"/>
    <property type="match status" value="1"/>
</dbReference>
<feature type="compositionally biased region" description="Basic and acidic residues" evidence="9">
    <location>
        <begin position="660"/>
        <end position="675"/>
    </location>
</feature>
<evidence type="ECO:0000256" key="6">
    <source>
        <dbReference type="ARBA" id="ARBA00022840"/>
    </source>
</evidence>
<dbReference type="EMBL" id="CAXITT010000443">
    <property type="protein sequence ID" value="CAL1541619.1"/>
    <property type="molecule type" value="Genomic_DNA"/>
</dbReference>
<evidence type="ECO:0000313" key="13">
    <source>
        <dbReference type="EMBL" id="CAL1541619.1"/>
    </source>
</evidence>
<keyword evidence="4 10" id="KW-0812">Transmembrane</keyword>
<dbReference type="GO" id="GO:0016887">
    <property type="term" value="F:ATP hydrolysis activity"/>
    <property type="evidence" value="ECO:0007669"/>
    <property type="project" value="InterPro"/>
</dbReference>
<keyword evidence="14" id="KW-1185">Reference proteome</keyword>
<dbReference type="InterPro" id="IPR003593">
    <property type="entry name" value="AAA+_ATPase"/>
</dbReference>
<evidence type="ECO:0000256" key="5">
    <source>
        <dbReference type="ARBA" id="ARBA00022741"/>
    </source>
</evidence>
<comment type="subcellular location">
    <subcellularLocation>
        <location evidence="1">Membrane</location>
        <topology evidence="1">Multi-pass membrane protein</topology>
    </subcellularLocation>
</comment>
<dbReference type="SUPFAM" id="SSF52540">
    <property type="entry name" value="P-loop containing nucleoside triphosphate hydrolases"/>
    <property type="match status" value="1"/>
</dbReference>
<evidence type="ECO:0000256" key="7">
    <source>
        <dbReference type="ARBA" id="ARBA00022989"/>
    </source>
</evidence>
<protein>
    <submittedName>
        <fullName evidence="13">Uncharacterized protein</fullName>
    </submittedName>
</protein>
<keyword evidence="5" id="KW-0547">Nucleotide-binding</keyword>
<dbReference type="InterPro" id="IPR047083">
    <property type="entry name" value="ABCC4_TMD2"/>
</dbReference>
<dbReference type="InterPro" id="IPR027417">
    <property type="entry name" value="P-loop_NTPase"/>
</dbReference>
<dbReference type="PROSITE" id="PS50893">
    <property type="entry name" value="ABC_TRANSPORTER_2"/>
    <property type="match status" value="1"/>
</dbReference>
<dbReference type="InterPro" id="IPR017871">
    <property type="entry name" value="ABC_transporter-like_CS"/>
</dbReference>
<feature type="domain" description="ABC transmembrane type-1" evidence="12">
    <location>
        <begin position="57"/>
        <end position="297"/>
    </location>
</feature>
<feature type="compositionally biased region" description="Acidic residues" evidence="9">
    <location>
        <begin position="706"/>
        <end position="715"/>
    </location>
</feature>